<dbReference type="Proteomes" id="UP001529338">
    <property type="component" value="Unassembled WGS sequence"/>
</dbReference>
<dbReference type="PANTHER" id="PTHR43546:SF3">
    <property type="entry name" value="UPF0173 METAL-DEPENDENT HYDROLASE MJ1163"/>
    <property type="match status" value="1"/>
</dbReference>
<keyword evidence="3" id="KW-1185">Reference proteome</keyword>
<protein>
    <submittedName>
        <fullName evidence="2">MBL fold metallo-hydrolase</fullName>
    </submittedName>
</protein>
<evidence type="ECO:0000313" key="2">
    <source>
        <dbReference type="EMBL" id="MDM7853344.1"/>
    </source>
</evidence>
<name>A0ABT7SAX3_9CELL</name>
<dbReference type="PANTHER" id="PTHR43546">
    <property type="entry name" value="UPF0173 METAL-DEPENDENT HYDROLASE MJ1163-RELATED"/>
    <property type="match status" value="1"/>
</dbReference>
<dbReference type="EMBL" id="JAUCGQ010000001">
    <property type="protein sequence ID" value="MDM7853344.1"/>
    <property type="molecule type" value="Genomic_DNA"/>
</dbReference>
<dbReference type="Gene3D" id="3.60.15.10">
    <property type="entry name" value="Ribonuclease Z/Hydroxyacylglutathione hydrolase-like"/>
    <property type="match status" value="1"/>
</dbReference>
<feature type="domain" description="Metallo-beta-lactamase" evidence="1">
    <location>
        <begin position="9"/>
        <end position="178"/>
    </location>
</feature>
<sequence>MTSRVTRFGHSCVRVERGGDVLVIDPGVLSDLDAALDGVRDVLVTHEHADHVDVARLASSDVDITAPQPVLDALAAAGAPAERLHPVVDGDHLDVHGFEVRVLGEKHAVVHPDLPVATNVGYLVDGVLHPGDAYVDPQGHDVRLLLVPIGGPWLKISEVVDYVRRVSPPRTAAIHDAHLSPAGVALVKTVLDGLAKTDLVVLAPGEGIDV</sequence>
<gene>
    <name evidence="2" type="ORF">QRT04_00220</name>
</gene>
<organism evidence="2 3">
    <name type="scientific">Cellulomonas alba</name>
    <dbReference type="NCBI Taxonomy" id="3053467"/>
    <lineage>
        <taxon>Bacteria</taxon>
        <taxon>Bacillati</taxon>
        <taxon>Actinomycetota</taxon>
        <taxon>Actinomycetes</taxon>
        <taxon>Micrococcales</taxon>
        <taxon>Cellulomonadaceae</taxon>
        <taxon>Cellulomonas</taxon>
    </lineage>
</organism>
<dbReference type="InterPro" id="IPR036866">
    <property type="entry name" value="RibonucZ/Hydroxyglut_hydro"/>
</dbReference>
<dbReference type="InterPro" id="IPR001279">
    <property type="entry name" value="Metallo-B-lactamas"/>
</dbReference>
<accession>A0ABT7SAX3</accession>
<comment type="caution">
    <text evidence="2">The sequence shown here is derived from an EMBL/GenBank/DDBJ whole genome shotgun (WGS) entry which is preliminary data.</text>
</comment>
<dbReference type="SUPFAM" id="SSF56281">
    <property type="entry name" value="Metallo-hydrolase/oxidoreductase"/>
    <property type="match status" value="1"/>
</dbReference>
<dbReference type="SMART" id="SM00849">
    <property type="entry name" value="Lactamase_B"/>
    <property type="match status" value="1"/>
</dbReference>
<dbReference type="RefSeq" id="WP_289452871.1">
    <property type="nucleotide sequence ID" value="NZ_JAUCGQ010000001.1"/>
</dbReference>
<dbReference type="Pfam" id="PF13483">
    <property type="entry name" value="Lactamase_B_3"/>
    <property type="match status" value="1"/>
</dbReference>
<evidence type="ECO:0000313" key="3">
    <source>
        <dbReference type="Proteomes" id="UP001529338"/>
    </source>
</evidence>
<evidence type="ECO:0000259" key="1">
    <source>
        <dbReference type="SMART" id="SM00849"/>
    </source>
</evidence>
<proteinExistence type="predicted"/>
<reference evidence="2 3" key="1">
    <citation type="submission" date="2023-06" db="EMBL/GenBank/DDBJ databases">
        <title>Cellulomonas sp. MW4 Whole genome sequence.</title>
        <authorList>
            <person name="Park S."/>
        </authorList>
    </citation>
    <scope>NUCLEOTIDE SEQUENCE [LARGE SCALE GENOMIC DNA]</scope>
    <source>
        <strain evidence="2 3">MW4</strain>
    </source>
</reference>
<dbReference type="InterPro" id="IPR050114">
    <property type="entry name" value="UPF0173_UPF0282_UlaG_hydrolase"/>
</dbReference>